<evidence type="ECO:0000313" key="6">
    <source>
        <dbReference type="Proteomes" id="UP000504603"/>
    </source>
</evidence>
<dbReference type="Pfam" id="PF13041">
    <property type="entry name" value="PPR_2"/>
    <property type="match status" value="2"/>
</dbReference>
<sequence>MPPQIPTKPHKSYFYYGHRHRNPKQHRPTVYGGLFSNRQSLSPPSPHKPISPKSQPFDLHKWDPDPSSALSKLTPPPPPPASEAFFSSSVRLSPIARFILDAFRKNQNKWGSSVISELNKLRRVTPDLVAEVLKAFHRRDSNPILASMFFHWAGKQKGFHHNYASYNAFAYCLNRHNRFRAADQIPELMDSQGKPPSEKQFEILIRMHSDGNRGLRVYYVYEKMKKFGVIPRVFLYNRILDALVKTGHLDLALSVYGDFQEHGLVEESITFMILIKGLCKAGRVEEMLELLARMRANLCKPDVFAYTAMVKVLVSEENVEGCLRVWDEMRADGVEPDVMAYETLITGLCKAGQAGKGYELFQVMKEKRILIGRTIYGSLIDAFVQDEKVGLACDLWKDLVDSGYRADLGMYNSLIKGLCNINQVDKAYKLFQLTIREDLKPEFETVKPILTMYVKSKRMEDLWTLLSLLKKLELSVDGVLSRFLSFMVEKEDKISTALEVFRGLNVKGYGSVAVYNIIIGALHQHGQAKKALEIYDDMKSSNFKPDSSTYSIVVSCLVEIGKIQEACEFHNEIVELGSVPSISAYCSLAEGLFKTCEIDAVLMLVRDCLANIESGPLEFKYALTIVHVCKSGKAETVISVLNEMIQEDCPPSTVTYSAIIYGMSKYGTVDGGKKVFLHLKESRHLTEANCIMCEELLIDHMKKKTADLVRCGLKFFNLESKLKAKGSMLLST</sequence>
<protein>
    <submittedName>
        <fullName evidence="7">Pentatricopeptide repeat-containing protein At4g20740</fullName>
    </submittedName>
</protein>
<dbReference type="InterPro" id="IPR033443">
    <property type="entry name" value="PROP1-like_PPR_dom"/>
</dbReference>
<dbReference type="GeneID" id="111015663"/>
<proteinExistence type="inferred from homology"/>
<dbReference type="InterPro" id="IPR050667">
    <property type="entry name" value="PPR-containing_protein"/>
</dbReference>
<feature type="repeat" description="PPR" evidence="3">
    <location>
        <begin position="511"/>
        <end position="545"/>
    </location>
</feature>
<dbReference type="PROSITE" id="PS51375">
    <property type="entry name" value="PPR"/>
    <property type="match status" value="7"/>
</dbReference>
<dbReference type="InterPro" id="IPR011990">
    <property type="entry name" value="TPR-like_helical_dom_sf"/>
</dbReference>
<evidence type="ECO:0000256" key="2">
    <source>
        <dbReference type="ARBA" id="ARBA00022737"/>
    </source>
</evidence>
<dbReference type="SUPFAM" id="SSF48452">
    <property type="entry name" value="TPR-like"/>
    <property type="match status" value="1"/>
</dbReference>
<dbReference type="AlphaFoldDB" id="A0A6J1CY62"/>
<feature type="repeat" description="PPR" evidence="3">
    <location>
        <begin position="302"/>
        <end position="336"/>
    </location>
</feature>
<feature type="repeat" description="PPR" evidence="3">
    <location>
        <begin position="267"/>
        <end position="301"/>
    </location>
</feature>
<feature type="repeat" description="PPR" evidence="3">
    <location>
        <begin position="232"/>
        <end position="266"/>
    </location>
</feature>
<dbReference type="KEGG" id="mcha:111015663"/>
<dbReference type="PANTHER" id="PTHR47939">
    <property type="entry name" value="MEMBRANE-ASSOCIATED SALT-INDUCIBLE PROTEIN-LIKE"/>
    <property type="match status" value="1"/>
</dbReference>
<dbReference type="Gene3D" id="1.25.40.10">
    <property type="entry name" value="Tetratricopeptide repeat domain"/>
    <property type="match status" value="5"/>
</dbReference>
<evidence type="ECO:0000256" key="4">
    <source>
        <dbReference type="SAM" id="MobiDB-lite"/>
    </source>
</evidence>
<keyword evidence="6" id="KW-1185">Reference proteome</keyword>
<accession>A0A6J1CY62</accession>
<dbReference type="Pfam" id="PF12854">
    <property type="entry name" value="PPR_1"/>
    <property type="match status" value="1"/>
</dbReference>
<feature type="domain" description="PROP1-like PPR" evidence="5">
    <location>
        <begin position="179"/>
        <end position="300"/>
    </location>
</feature>
<feature type="compositionally biased region" description="Basic residues" evidence="4">
    <location>
        <begin position="17"/>
        <end position="27"/>
    </location>
</feature>
<feature type="repeat" description="PPR" evidence="3">
    <location>
        <begin position="407"/>
        <end position="441"/>
    </location>
</feature>
<dbReference type="RefSeq" id="XP_022146449.1">
    <property type="nucleotide sequence ID" value="XM_022290757.1"/>
</dbReference>
<evidence type="ECO:0000313" key="7">
    <source>
        <dbReference type="RefSeq" id="XP_022146449.1"/>
    </source>
</evidence>
<evidence type="ECO:0000259" key="5">
    <source>
        <dbReference type="Pfam" id="PF17177"/>
    </source>
</evidence>
<dbReference type="Pfam" id="PF13812">
    <property type="entry name" value="PPR_3"/>
    <property type="match status" value="1"/>
</dbReference>
<dbReference type="OrthoDB" id="185373at2759"/>
<dbReference type="InterPro" id="IPR002885">
    <property type="entry name" value="PPR_rpt"/>
</dbReference>
<dbReference type="PANTHER" id="PTHR47939:SF13">
    <property type="entry name" value="OS03G0201400 PROTEIN"/>
    <property type="match status" value="1"/>
</dbReference>
<dbReference type="NCBIfam" id="TIGR00756">
    <property type="entry name" value="PPR"/>
    <property type="match status" value="7"/>
</dbReference>
<gene>
    <name evidence="7" type="primary">LOC111015663</name>
</gene>
<evidence type="ECO:0000256" key="3">
    <source>
        <dbReference type="PROSITE-ProRule" id="PRU00708"/>
    </source>
</evidence>
<dbReference type="Proteomes" id="UP000504603">
    <property type="component" value="Unplaced"/>
</dbReference>
<feature type="region of interest" description="Disordered" evidence="4">
    <location>
        <begin position="1"/>
        <end position="81"/>
    </location>
</feature>
<feature type="repeat" description="PPR" evidence="3">
    <location>
        <begin position="546"/>
        <end position="580"/>
    </location>
</feature>
<feature type="repeat" description="PPR" evidence="3">
    <location>
        <begin position="337"/>
        <end position="371"/>
    </location>
</feature>
<organism evidence="6 7">
    <name type="scientific">Momordica charantia</name>
    <name type="common">Bitter gourd</name>
    <name type="synonym">Balsam pear</name>
    <dbReference type="NCBI Taxonomy" id="3673"/>
    <lineage>
        <taxon>Eukaryota</taxon>
        <taxon>Viridiplantae</taxon>
        <taxon>Streptophyta</taxon>
        <taxon>Embryophyta</taxon>
        <taxon>Tracheophyta</taxon>
        <taxon>Spermatophyta</taxon>
        <taxon>Magnoliopsida</taxon>
        <taxon>eudicotyledons</taxon>
        <taxon>Gunneridae</taxon>
        <taxon>Pentapetalae</taxon>
        <taxon>rosids</taxon>
        <taxon>fabids</taxon>
        <taxon>Cucurbitales</taxon>
        <taxon>Cucurbitaceae</taxon>
        <taxon>Momordiceae</taxon>
        <taxon>Momordica</taxon>
    </lineage>
</organism>
<evidence type="ECO:0000256" key="1">
    <source>
        <dbReference type="ARBA" id="ARBA00007626"/>
    </source>
</evidence>
<keyword evidence="2" id="KW-0677">Repeat</keyword>
<name>A0A6J1CY62_MOMCH</name>
<reference evidence="7" key="1">
    <citation type="submission" date="2025-08" db="UniProtKB">
        <authorList>
            <consortium name="RefSeq"/>
        </authorList>
    </citation>
    <scope>IDENTIFICATION</scope>
    <source>
        <strain evidence="7">OHB3-1</strain>
    </source>
</reference>
<dbReference type="Pfam" id="PF17177">
    <property type="entry name" value="PPR_long"/>
    <property type="match status" value="1"/>
</dbReference>
<comment type="similarity">
    <text evidence="1">Belongs to the PPR family. P subfamily.</text>
</comment>